<reference evidence="2 3" key="1">
    <citation type="submission" date="2023-05" db="EMBL/GenBank/DDBJ databases">
        <title>B98-5 Cell Line De Novo Hybrid Assembly: An Optical Mapping Approach.</title>
        <authorList>
            <person name="Kananen K."/>
            <person name="Auerbach J.A."/>
            <person name="Kautto E."/>
            <person name="Blachly J.S."/>
        </authorList>
    </citation>
    <scope>NUCLEOTIDE SEQUENCE [LARGE SCALE GENOMIC DNA]</scope>
    <source>
        <strain evidence="2">B95-8</strain>
        <tissue evidence="2">Cell line</tissue>
    </source>
</reference>
<proteinExistence type="predicted"/>
<gene>
    <name evidence="2" type="ORF">P7K49_038436</name>
</gene>
<feature type="compositionally biased region" description="Basic and acidic residues" evidence="1">
    <location>
        <begin position="1"/>
        <end position="10"/>
    </location>
</feature>
<feature type="non-terminal residue" evidence="2">
    <location>
        <position position="1"/>
    </location>
</feature>
<accession>A0ABQ9TF55</accession>
<feature type="non-terminal residue" evidence="2">
    <location>
        <position position="70"/>
    </location>
</feature>
<dbReference type="EMBL" id="JASSZA010000023">
    <property type="protein sequence ID" value="KAK2083200.1"/>
    <property type="molecule type" value="Genomic_DNA"/>
</dbReference>
<feature type="compositionally biased region" description="Gly residues" evidence="1">
    <location>
        <begin position="28"/>
        <end position="40"/>
    </location>
</feature>
<evidence type="ECO:0000313" key="2">
    <source>
        <dbReference type="EMBL" id="KAK2083200.1"/>
    </source>
</evidence>
<evidence type="ECO:0000256" key="1">
    <source>
        <dbReference type="SAM" id="MobiDB-lite"/>
    </source>
</evidence>
<dbReference type="Proteomes" id="UP001266305">
    <property type="component" value="Unassembled WGS sequence"/>
</dbReference>
<sequence length="70" mass="7177">AARSLREGPQELKGSAEFGGPVRRPGSQLGGGGGSGCGGRGVQMTQGQVFAVGLHNANRWYILEDAYGTT</sequence>
<keyword evidence="3" id="KW-1185">Reference proteome</keyword>
<organism evidence="2 3">
    <name type="scientific">Saguinus oedipus</name>
    <name type="common">Cotton-top tamarin</name>
    <name type="synonym">Oedipomidas oedipus</name>
    <dbReference type="NCBI Taxonomy" id="9490"/>
    <lineage>
        <taxon>Eukaryota</taxon>
        <taxon>Metazoa</taxon>
        <taxon>Chordata</taxon>
        <taxon>Craniata</taxon>
        <taxon>Vertebrata</taxon>
        <taxon>Euteleostomi</taxon>
        <taxon>Mammalia</taxon>
        <taxon>Eutheria</taxon>
        <taxon>Euarchontoglires</taxon>
        <taxon>Primates</taxon>
        <taxon>Haplorrhini</taxon>
        <taxon>Platyrrhini</taxon>
        <taxon>Cebidae</taxon>
        <taxon>Callitrichinae</taxon>
        <taxon>Saguinus</taxon>
    </lineage>
</organism>
<name>A0ABQ9TF55_SAGOE</name>
<comment type="caution">
    <text evidence="2">The sequence shown here is derived from an EMBL/GenBank/DDBJ whole genome shotgun (WGS) entry which is preliminary data.</text>
</comment>
<evidence type="ECO:0000313" key="3">
    <source>
        <dbReference type="Proteomes" id="UP001266305"/>
    </source>
</evidence>
<feature type="region of interest" description="Disordered" evidence="1">
    <location>
        <begin position="1"/>
        <end position="40"/>
    </location>
</feature>
<protein>
    <submittedName>
        <fullName evidence="2">Uncharacterized protein</fullName>
    </submittedName>
</protein>